<dbReference type="PANTHER" id="PTHR42085">
    <property type="entry name" value="F-BOX DOMAIN-CONTAINING PROTEIN"/>
    <property type="match status" value="1"/>
</dbReference>
<feature type="region of interest" description="Disordered" evidence="1">
    <location>
        <begin position="354"/>
        <end position="377"/>
    </location>
</feature>
<proteinExistence type="predicted"/>
<dbReference type="EMBL" id="CM003101">
    <property type="protein sequence ID" value="KUI68110.1"/>
    <property type="molecule type" value="Genomic_DNA"/>
</dbReference>
<gene>
    <name evidence="2" type="ORF">VM1G_04283</name>
</gene>
<evidence type="ECO:0000313" key="2">
    <source>
        <dbReference type="EMBL" id="KUI68110.1"/>
    </source>
</evidence>
<dbReference type="OrthoDB" id="3510794at2759"/>
<organism evidence="2 3">
    <name type="scientific">Cytospora mali</name>
    <name type="common">Apple Valsa canker fungus</name>
    <name type="synonym">Valsa mali</name>
    <dbReference type="NCBI Taxonomy" id="578113"/>
    <lineage>
        <taxon>Eukaryota</taxon>
        <taxon>Fungi</taxon>
        <taxon>Dikarya</taxon>
        <taxon>Ascomycota</taxon>
        <taxon>Pezizomycotina</taxon>
        <taxon>Sordariomycetes</taxon>
        <taxon>Sordariomycetidae</taxon>
        <taxon>Diaporthales</taxon>
        <taxon>Cytosporaceae</taxon>
        <taxon>Cytospora</taxon>
    </lineage>
</organism>
<name>A0A194VWB7_CYTMA</name>
<reference evidence="2" key="1">
    <citation type="submission" date="2014-12" db="EMBL/GenBank/DDBJ databases">
        <title>Genome Sequence of Valsa Canker Pathogens Uncovers a Specific Adaption of Colonization on Woody Bark.</title>
        <authorList>
            <person name="Yin Z."/>
            <person name="Liu H."/>
            <person name="Gao X."/>
            <person name="Li Z."/>
            <person name="Song N."/>
            <person name="Ke X."/>
            <person name="Dai Q."/>
            <person name="Wu Y."/>
            <person name="Sun Y."/>
            <person name="Xu J.-R."/>
            <person name="Kang Z.K."/>
            <person name="Wang L."/>
            <person name="Huang L."/>
        </authorList>
    </citation>
    <scope>NUCLEOTIDE SEQUENCE [LARGE SCALE GENOMIC DNA]</scope>
    <source>
        <strain evidence="2">03-8</strain>
    </source>
</reference>
<dbReference type="PANTHER" id="PTHR42085:SF2">
    <property type="entry name" value="F-BOX DOMAIN-CONTAINING PROTEIN"/>
    <property type="match status" value="1"/>
</dbReference>
<accession>A0A194VWB7</accession>
<feature type="region of interest" description="Disordered" evidence="1">
    <location>
        <begin position="1"/>
        <end position="63"/>
    </location>
</feature>
<evidence type="ECO:0000256" key="1">
    <source>
        <dbReference type="SAM" id="MobiDB-lite"/>
    </source>
</evidence>
<keyword evidence="3" id="KW-1185">Reference proteome</keyword>
<evidence type="ECO:0000313" key="3">
    <source>
        <dbReference type="Proteomes" id="UP000078559"/>
    </source>
</evidence>
<sequence length="407" mass="46268">MVSRFRSAVESTPVSDRAVGQGHKTTASRDRKRKSNDLNAVQEEDVVRPGQKSRRLSCASSRPDGCCDDALLQTSLALATPAPLGRPQRAPVATKPPLYSLPRPHIFHNNCLPFEPSHHGCEASKASDANVSLVGPSPQGAGGTKHFCFFDFPAEIRNMIYDHILHWPDFVDLYRSFYRQLPAYPTTHDKPHSSQYQRSLKTPTILLLCRRITEESLPILRSRWLVIDRLPPFVPGGLMRITDFIGRQTLQSVHHIDIRIGLGEGPLGSGWIWTRLLDEILAVLRERNSFIKLRLLIRMCNKEMASLWDQERRYNHDIRKKLRNFRGTNPNVFAPGEIIVEKWRIEGMTATFVSRHPRTSDEDEHPPPDRSYPDREMFPGSIMQFVKPLPASSWSDEDISLRLGGDS</sequence>
<dbReference type="SMR" id="A0A194VWB7"/>
<dbReference type="InterPro" id="IPR038883">
    <property type="entry name" value="AN11006-like"/>
</dbReference>
<dbReference type="Proteomes" id="UP000078559">
    <property type="component" value="Chromosome 4"/>
</dbReference>
<protein>
    <submittedName>
        <fullName evidence="2">Uncharacterized protein</fullName>
    </submittedName>
</protein>
<feature type="compositionally biased region" description="Basic and acidic residues" evidence="1">
    <location>
        <begin position="365"/>
        <end position="377"/>
    </location>
</feature>
<dbReference type="AlphaFoldDB" id="A0A194VWB7"/>